<dbReference type="EMBL" id="UZAI01007093">
    <property type="protein sequence ID" value="VDO97946.1"/>
    <property type="molecule type" value="Genomic_DNA"/>
</dbReference>
<evidence type="ECO:0000313" key="1">
    <source>
        <dbReference type="EMBL" id="VDO97946.1"/>
    </source>
</evidence>
<reference evidence="1 2" key="1">
    <citation type="submission" date="2018-11" db="EMBL/GenBank/DDBJ databases">
        <authorList>
            <consortium name="Pathogen Informatics"/>
        </authorList>
    </citation>
    <scope>NUCLEOTIDE SEQUENCE [LARGE SCALE GENOMIC DNA]</scope>
    <source>
        <strain evidence="1 2">Zambia</strain>
    </source>
</reference>
<proteinExistence type="predicted"/>
<dbReference type="Gene3D" id="1.10.340.70">
    <property type="match status" value="1"/>
</dbReference>
<dbReference type="Pfam" id="PF17921">
    <property type="entry name" value="Integrase_H2C2"/>
    <property type="match status" value="1"/>
</dbReference>
<gene>
    <name evidence="1" type="ORF">SMRZ_LOCUS11954</name>
</gene>
<dbReference type="PANTHER" id="PTHR47331">
    <property type="entry name" value="PHD-TYPE DOMAIN-CONTAINING PROTEIN"/>
    <property type="match status" value="1"/>
</dbReference>
<organism evidence="1 2">
    <name type="scientific">Schistosoma margrebowiei</name>
    <dbReference type="NCBI Taxonomy" id="48269"/>
    <lineage>
        <taxon>Eukaryota</taxon>
        <taxon>Metazoa</taxon>
        <taxon>Spiralia</taxon>
        <taxon>Lophotrochozoa</taxon>
        <taxon>Platyhelminthes</taxon>
        <taxon>Trematoda</taxon>
        <taxon>Digenea</taxon>
        <taxon>Strigeidida</taxon>
        <taxon>Schistosomatoidea</taxon>
        <taxon>Schistosomatidae</taxon>
        <taxon>Schistosoma</taxon>
    </lineage>
</organism>
<accession>A0A183M7C9</accession>
<sequence>MLNKRNGNRLTLGALSAEDIENSKSDIIKLVQSIAFLVEKRILNNSPLTLVENAFRQQKGQEAVDEVNRRKKLIRQSSIRNLNPFMLEGKIRVGGRLHLSCLPFETKYPIILPNNRFVTDMIIMRYHVINAHVGVTETLSSIREKYWIARGYYTVRKVLKRCYLCRRLYPTPCSQLLAPFPEYRVETHSPPFSQVGVDYFEPFYAKRGRVVEKRYGCLFTCISKWPTL</sequence>
<keyword evidence="2" id="KW-1185">Reference proteome</keyword>
<dbReference type="Proteomes" id="UP000277204">
    <property type="component" value="Unassembled WGS sequence"/>
</dbReference>
<dbReference type="AlphaFoldDB" id="A0A183M7C9"/>
<dbReference type="STRING" id="48269.A0A183M7C9"/>
<name>A0A183M7C9_9TREM</name>
<dbReference type="InterPro" id="IPR041588">
    <property type="entry name" value="Integrase_H2C2"/>
</dbReference>
<evidence type="ECO:0000313" key="2">
    <source>
        <dbReference type="Proteomes" id="UP000277204"/>
    </source>
</evidence>
<protein>
    <submittedName>
        <fullName evidence="1">Uncharacterized protein</fullName>
    </submittedName>
</protein>